<name>A0AAD3DF92_9CHLO</name>
<feature type="region of interest" description="Disordered" evidence="1">
    <location>
        <begin position="801"/>
        <end position="837"/>
    </location>
</feature>
<feature type="compositionally biased region" description="Gly residues" evidence="1">
    <location>
        <begin position="486"/>
        <end position="496"/>
    </location>
</feature>
<evidence type="ECO:0000313" key="3">
    <source>
        <dbReference type="Proteomes" id="UP001054857"/>
    </source>
</evidence>
<reference evidence="2 3" key="1">
    <citation type="journal article" date="2021" name="Sci. Rep.">
        <title>Genome sequencing of the multicellular alga Astrephomene provides insights into convergent evolution of germ-soma differentiation.</title>
        <authorList>
            <person name="Yamashita S."/>
            <person name="Yamamoto K."/>
            <person name="Matsuzaki R."/>
            <person name="Suzuki S."/>
            <person name="Yamaguchi H."/>
            <person name="Hirooka S."/>
            <person name="Minakuchi Y."/>
            <person name="Miyagishima S."/>
            <person name="Kawachi M."/>
            <person name="Toyoda A."/>
            <person name="Nozaki H."/>
        </authorList>
    </citation>
    <scope>NUCLEOTIDE SEQUENCE [LARGE SCALE GENOMIC DNA]</scope>
    <source>
        <strain evidence="2 3">NIES-4017</strain>
    </source>
</reference>
<comment type="caution">
    <text evidence="2">The sequence shown here is derived from an EMBL/GenBank/DDBJ whole genome shotgun (WGS) entry which is preliminary data.</text>
</comment>
<feature type="region of interest" description="Disordered" evidence="1">
    <location>
        <begin position="698"/>
        <end position="721"/>
    </location>
</feature>
<gene>
    <name evidence="2" type="ORF">Agub_g1298</name>
</gene>
<feature type="compositionally biased region" description="Low complexity" evidence="1">
    <location>
        <begin position="574"/>
        <end position="596"/>
    </location>
</feature>
<feature type="compositionally biased region" description="Pro residues" evidence="1">
    <location>
        <begin position="612"/>
        <end position="626"/>
    </location>
</feature>
<feature type="non-terminal residue" evidence="2">
    <location>
        <position position="1652"/>
    </location>
</feature>
<feature type="region of interest" description="Disordered" evidence="1">
    <location>
        <begin position="1248"/>
        <end position="1309"/>
    </location>
</feature>
<evidence type="ECO:0000313" key="2">
    <source>
        <dbReference type="EMBL" id="GFR40705.1"/>
    </source>
</evidence>
<accession>A0AAD3DF92</accession>
<evidence type="ECO:0000256" key="1">
    <source>
        <dbReference type="SAM" id="MobiDB-lite"/>
    </source>
</evidence>
<feature type="region of interest" description="Disordered" evidence="1">
    <location>
        <begin position="216"/>
        <end position="263"/>
    </location>
</feature>
<feature type="region of interest" description="Disordered" evidence="1">
    <location>
        <begin position="277"/>
        <end position="337"/>
    </location>
</feature>
<feature type="compositionally biased region" description="Pro residues" evidence="1">
    <location>
        <begin position="1523"/>
        <end position="1539"/>
    </location>
</feature>
<feature type="region of interest" description="Disordered" evidence="1">
    <location>
        <begin position="1032"/>
        <end position="1063"/>
    </location>
</feature>
<sequence>MASTWISKTLVHSGVVDHVVCGHFIAAQAEQCQVVLSHAGSGLELLAVEPSGAAVSIFMQPLQRGDVVQDMRVLRGGIDASHPAAPTTTATACCHPASGAAVGPPADLLAVLLGSGRLTLLGYDAECNRFQSLQEVLLVPPGTPPRFMPRLLAVGSSGRLGLAAAAFQDHILYLPPAAAAGVAAAGAAVKETAVAGAAATGTQSKAAEAMAPVDTAMAEGEEEEQGEAAAAAAASQAGDGTTAAHVAASGSAGGGMAEGAMQRSSSSVPVLLLGPPVAYQHHPRHPHQREAGHSCRLGSSAGSGRPEAGGGAAAADGDAPPEPRLTAGPVPGAPPRNLRRATAEALAAGVGSDPRVTTSGGFGGFQVSPSVLPLPLEPGCGAIWDMAILEGPGGSAAAAGGAVRGRRSSGKDEGVKEAAEVAVEAAGDGAALDVGGVRIAVLVQRSSCGAGEVLLLRWSRSAALLQCCLVLRLGGLERAGAGLGVESGSGSGGGRAPLGSPHLLRATPPLPQQQRQQQQRKEQGGLSPDASGLMVLGTHGALFLQTALLLQHSAAGTHTHTQDTNLAPRSPTHAGSGDATDLDAAAASAAPEPAAAGGAGDGGGAASAAVPPALPASQLPPPPPPVLYLGDLLASCGAGEEEGTAAQRGDAGTTRGTPAARSGGSGGAAGGSGAAGGIGSKGTATRFFSGLHQEELATGRVTSRRRHQQQQASNSGRFPSAATGRGWSYLRFSDLHFSAAAAAAAAAVAAATTGTTATGHGSEAAAAGWPGSAEEALGGGTAANMDMDVEVDMEVDEDADDGAAAAAGPRRGSSSRAAGRSSRGSTPRDAMGGEGGAAVAAGGAGGGGGLSLLLRRYGFGSHRRSGEVSGYRPPGRPFGSGSSSRDGAGPSSGFTRHHHHHQLPYPQRQQQRRGDEDRDADGLWQAFARPLSAAGTFRRAGAGAGAGGGRGGAHTMELDWRQLGGAGLYDHEPYDTEAVVHEMLVPLLEEQDIRGGQPLQPLQQAAPVMGVERMPLPQPSQPGHILTAAEWLPPAPTGHIGGGGGRAGSSKSPASDPQSRTSHGSACRRLMVCSAGGAALCLTVGVMMAQAAEGAEAAAATAFDAGMTSAAATGADGDGDASMRLAQAEDEDVCMGEVGGTAVAHAVGLSDGGGGGGKESQLCRVQLNAVPCSLPGAAAAAAAVAVARAAAVAGVTDGAGIGGGPLLRPARALAVLPPPQCCSRRRTRGMLVWAEEGGDVVIVRHKQRGLQQPASDQQQQQQQRRGLKPVRQTEDVAAVGSAAAAAAAPRPRRTVSAGQPSGAAGVRGGSVSLNGGGRLLSGPADSASAACARPPGSVAVRLGGAILANMEVDERLRLPPPSRLTGVAGVAGRPGLAAAAAAGPSAPSLPPSLPEAAAAAAAAVLSLRVLWRTAQPRPMVDFVVSEAAAGVQGRARALQVTGAILDLPGVAGASGGTADWPASLEGLPGRSGRSGGPPLQVLRTCLAAPVLARVPGQGDTPTGVWSIPLHQQPLHHHHHHPSHPPGTSAPPHAPYPPAGHTPATPAASSSSSAAAPPGGSLVVMSFLGGSRALAPYLDLPPAAGAGTAEGGGGGELEAGAAPSPAASVAGAAAGPAAAGAAAAAPAVPPRPCLRDVSEALQLRCWEPTLVAG</sequence>
<feature type="compositionally biased region" description="Low complexity" evidence="1">
    <location>
        <begin position="1276"/>
        <end position="1309"/>
    </location>
</feature>
<feature type="region of interest" description="Disordered" evidence="1">
    <location>
        <begin position="486"/>
        <end position="531"/>
    </location>
</feature>
<feature type="compositionally biased region" description="Low complexity" evidence="1">
    <location>
        <begin position="227"/>
        <end position="250"/>
    </location>
</feature>
<feature type="region of interest" description="Disordered" evidence="1">
    <location>
        <begin position="756"/>
        <end position="779"/>
    </location>
</feature>
<feature type="region of interest" description="Disordered" evidence="1">
    <location>
        <begin position="862"/>
        <end position="919"/>
    </location>
</feature>
<feature type="compositionally biased region" description="Low complexity" evidence="1">
    <location>
        <begin position="1540"/>
        <end position="1555"/>
    </location>
</feature>
<feature type="region of interest" description="Disordered" evidence="1">
    <location>
        <begin position="640"/>
        <end position="676"/>
    </location>
</feature>
<feature type="compositionally biased region" description="Low complexity" evidence="1">
    <location>
        <begin position="802"/>
        <end position="825"/>
    </location>
</feature>
<proteinExistence type="predicted"/>
<feature type="compositionally biased region" description="Gly residues" evidence="1">
    <location>
        <begin position="663"/>
        <end position="676"/>
    </location>
</feature>
<protein>
    <recommendedName>
        <fullName evidence="4">Cleavage/polyadenylation specificity factor A subunit N-terminal domain-containing protein</fullName>
    </recommendedName>
</protein>
<keyword evidence="3" id="KW-1185">Reference proteome</keyword>
<feature type="region of interest" description="Disordered" evidence="1">
    <location>
        <begin position="1512"/>
        <end position="1555"/>
    </location>
</feature>
<dbReference type="Proteomes" id="UP001054857">
    <property type="component" value="Unassembled WGS sequence"/>
</dbReference>
<feature type="region of interest" description="Disordered" evidence="1">
    <location>
        <begin position="559"/>
        <end position="626"/>
    </location>
</feature>
<organism evidence="2 3">
    <name type="scientific">Astrephomene gubernaculifera</name>
    <dbReference type="NCBI Taxonomy" id="47775"/>
    <lineage>
        <taxon>Eukaryota</taxon>
        <taxon>Viridiplantae</taxon>
        <taxon>Chlorophyta</taxon>
        <taxon>core chlorophytes</taxon>
        <taxon>Chlorophyceae</taxon>
        <taxon>CS clade</taxon>
        <taxon>Chlamydomonadales</taxon>
        <taxon>Astrephomenaceae</taxon>
        <taxon>Astrephomene</taxon>
    </lineage>
</organism>
<feature type="compositionally biased region" description="Low complexity" evidence="1">
    <location>
        <begin position="869"/>
        <end position="887"/>
    </location>
</feature>
<dbReference type="EMBL" id="BMAR01000001">
    <property type="protein sequence ID" value="GFR40705.1"/>
    <property type="molecule type" value="Genomic_DNA"/>
</dbReference>
<feature type="compositionally biased region" description="Basic residues" evidence="1">
    <location>
        <begin position="1513"/>
        <end position="1522"/>
    </location>
</feature>
<feature type="compositionally biased region" description="Low complexity" evidence="1">
    <location>
        <begin position="756"/>
        <end position="768"/>
    </location>
</feature>
<evidence type="ECO:0008006" key="4">
    <source>
        <dbReference type="Google" id="ProtNLM"/>
    </source>
</evidence>